<evidence type="ECO:0000256" key="1">
    <source>
        <dbReference type="SAM" id="MobiDB-lite"/>
    </source>
</evidence>
<dbReference type="Proteomes" id="UP000007796">
    <property type="component" value="Unassembled WGS sequence"/>
</dbReference>
<organism evidence="5">
    <name type="scientific">Grosmannia clavigera (strain kw1407 / UAMH 11150)</name>
    <name type="common">Blue stain fungus</name>
    <name type="synonym">Graphiocladiella clavigera</name>
    <dbReference type="NCBI Taxonomy" id="655863"/>
    <lineage>
        <taxon>Eukaryota</taxon>
        <taxon>Fungi</taxon>
        <taxon>Dikarya</taxon>
        <taxon>Ascomycota</taxon>
        <taxon>Pezizomycotina</taxon>
        <taxon>Sordariomycetes</taxon>
        <taxon>Sordariomycetidae</taxon>
        <taxon>Ophiostomatales</taxon>
        <taxon>Ophiostomataceae</taxon>
        <taxon>Leptographium</taxon>
    </lineage>
</organism>
<feature type="chain" id="PRO_5003261958" evidence="3">
    <location>
        <begin position="25"/>
        <end position="331"/>
    </location>
</feature>
<feature type="transmembrane region" description="Helical" evidence="2">
    <location>
        <begin position="61"/>
        <end position="83"/>
    </location>
</feature>
<sequence>MTVFVGVPLLVCLCVICTSPPLRAIGCVLGDRARLRAWLRGAVRKLRDKTRPTVDWIVDTIAPFIFGVTLVLTTSVGIVLYGIGHVGIATAARSGILGIDLATVRTLVRWLWRLLIRFNWAWGLRTVFGWERRHRRHQEERLHRHDEDLLLHDCGCPHRHLGDHLHDCVLRRHHYRNHDLGSELHQPWHDHHGWQHQYHHQQLTQNSLTEEELTELEQKEYLETRRELLRIRLQRRGILTQTDGSSAFERLGFGSDYRDFGTQTGSPRNTYRHPSPFPAPMPSPELGEIPPRQPPVRWQPTVEDEPEAEARENEAEESEWRYLQVAANNFW</sequence>
<evidence type="ECO:0000313" key="5">
    <source>
        <dbReference type="Proteomes" id="UP000007796"/>
    </source>
</evidence>
<dbReference type="OrthoDB" id="5245586at2759"/>
<feature type="signal peptide" evidence="3">
    <location>
        <begin position="1"/>
        <end position="24"/>
    </location>
</feature>
<keyword evidence="2" id="KW-0812">Transmembrane</keyword>
<keyword evidence="5" id="KW-1185">Reference proteome</keyword>
<dbReference type="AlphaFoldDB" id="F0X932"/>
<keyword evidence="2" id="KW-0472">Membrane</keyword>
<dbReference type="EMBL" id="GL629735">
    <property type="protein sequence ID" value="EFX05537.1"/>
    <property type="molecule type" value="Genomic_DNA"/>
</dbReference>
<protein>
    <submittedName>
        <fullName evidence="4">Uncharacterized protein</fullName>
    </submittedName>
</protein>
<name>F0X932_GROCL</name>
<evidence type="ECO:0000256" key="2">
    <source>
        <dbReference type="SAM" id="Phobius"/>
    </source>
</evidence>
<feature type="region of interest" description="Disordered" evidence="1">
    <location>
        <begin position="258"/>
        <end position="319"/>
    </location>
</feature>
<evidence type="ECO:0000256" key="3">
    <source>
        <dbReference type="SAM" id="SignalP"/>
    </source>
</evidence>
<keyword evidence="3" id="KW-0732">Signal</keyword>
<dbReference type="RefSeq" id="XP_014175019.1">
    <property type="nucleotide sequence ID" value="XM_014319544.1"/>
</dbReference>
<dbReference type="eggNOG" id="ENOG502RM15">
    <property type="taxonomic scope" value="Eukaryota"/>
</dbReference>
<reference evidence="4 5" key="1">
    <citation type="journal article" date="2011" name="Proc. Natl. Acad. Sci. U.S.A.">
        <title>Genome and transcriptome analyses of the mountain pine beetle-fungal symbiont Grosmannia clavigera, a lodgepole pine pathogen.</title>
        <authorList>
            <person name="DiGuistini S."/>
            <person name="Wang Y."/>
            <person name="Liao N.Y."/>
            <person name="Taylor G."/>
            <person name="Tanguay P."/>
            <person name="Feau N."/>
            <person name="Henrissat B."/>
            <person name="Chan S.K."/>
            <person name="Hesse-Orce U."/>
            <person name="Alamouti S.M."/>
            <person name="Tsui C.K.M."/>
            <person name="Docking R.T."/>
            <person name="Levasseur A."/>
            <person name="Haridas S."/>
            <person name="Robertson G."/>
            <person name="Birol I."/>
            <person name="Holt R.A."/>
            <person name="Marra M.A."/>
            <person name="Hamelin R.C."/>
            <person name="Hirst M."/>
            <person name="Jones S.J.M."/>
            <person name="Bohlmann J."/>
            <person name="Breuil C."/>
        </authorList>
    </citation>
    <scope>NUCLEOTIDE SEQUENCE [LARGE SCALE GENOMIC DNA]</scope>
    <source>
        <strain evidence="5">kw1407 / UAMH 11150</strain>
    </source>
</reference>
<dbReference type="GeneID" id="25976725"/>
<proteinExistence type="predicted"/>
<dbReference type="HOGENOM" id="CLU_839522_0_0_1"/>
<gene>
    <name evidence="4" type="ORF">CMQ_3606</name>
</gene>
<accession>F0X932</accession>
<evidence type="ECO:0000313" key="4">
    <source>
        <dbReference type="EMBL" id="EFX05537.1"/>
    </source>
</evidence>
<keyword evidence="2" id="KW-1133">Transmembrane helix</keyword>
<dbReference type="InParanoid" id="F0X932"/>